<evidence type="ECO:0000313" key="1">
    <source>
        <dbReference type="EMBL" id="NJO99480.1"/>
    </source>
</evidence>
<dbReference type="Proteomes" id="UP000746535">
    <property type="component" value="Unassembled WGS sequence"/>
</dbReference>
<protein>
    <submittedName>
        <fullName evidence="1">Uncharacterized protein</fullName>
    </submittedName>
</protein>
<evidence type="ECO:0000313" key="2">
    <source>
        <dbReference type="Proteomes" id="UP000746535"/>
    </source>
</evidence>
<dbReference type="EMBL" id="JAAVJI010000001">
    <property type="protein sequence ID" value="NJO99480.1"/>
    <property type="molecule type" value="Genomic_DNA"/>
</dbReference>
<comment type="caution">
    <text evidence="1">The sequence shown here is derived from an EMBL/GenBank/DDBJ whole genome shotgun (WGS) entry which is preliminary data.</text>
</comment>
<gene>
    <name evidence="1" type="ORF">HBH25_01180</name>
</gene>
<dbReference type="RefSeq" id="WP_168080667.1">
    <property type="nucleotide sequence ID" value="NZ_JAAVJI010000001.1"/>
</dbReference>
<keyword evidence="2" id="KW-1185">Reference proteome</keyword>
<accession>A0ABX0Y8Y1</accession>
<organism evidence="1 2">
    <name type="scientific">Pseudomonas quercus</name>
    <dbReference type="NCBI Taxonomy" id="2722792"/>
    <lineage>
        <taxon>Bacteria</taxon>
        <taxon>Pseudomonadati</taxon>
        <taxon>Pseudomonadota</taxon>
        <taxon>Gammaproteobacteria</taxon>
        <taxon>Pseudomonadales</taxon>
        <taxon>Pseudomonadaceae</taxon>
        <taxon>Pseudomonas</taxon>
    </lineage>
</organism>
<name>A0ABX0Y8Y1_9PSED</name>
<sequence length="132" mass="14415">MAALYKQRTTERAGALVENVIVPMYERGVKLDLKVVRSTEPIQGNIQMLANPFGPLEQACLKAYIRPSAPLDSPPLPDLYEVKLDGMATLGMVLAGIEIIGGAAYRQAWHIKQVAGKVPWSVCPRSELDALN</sequence>
<proteinExistence type="predicted"/>
<reference evidence="1 2" key="1">
    <citation type="submission" date="2020-03" db="EMBL/GenBank/DDBJ databases">
        <authorList>
            <person name="Wang L."/>
            <person name="He N."/>
            <person name="Li Y."/>
            <person name="Fang Y."/>
            <person name="Zhang F."/>
        </authorList>
    </citation>
    <scope>NUCLEOTIDE SEQUENCE [LARGE SCALE GENOMIC DNA]</scope>
    <source>
        <strain evidence="2">hsmgli-8</strain>
    </source>
</reference>